<name>A0A917W4K2_9ACTN</name>
<keyword evidence="3" id="KW-1185">Reference proteome</keyword>
<dbReference type="InterPro" id="IPR031165">
    <property type="entry name" value="GNAT_YJDJ"/>
</dbReference>
<evidence type="ECO:0000259" key="1">
    <source>
        <dbReference type="PROSITE" id="PS51729"/>
    </source>
</evidence>
<dbReference type="Pfam" id="PF14542">
    <property type="entry name" value="Acetyltransf_CG"/>
    <property type="match status" value="1"/>
</dbReference>
<feature type="domain" description="N-acetyltransferase" evidence="1">
    <location>
        <begin position="14"/>
        <end position="100"/>
    </location>
</feature>
<dbReference type="InterPro" id="IPR016181">
    <property type="entry name" value="Acyl_CoA_acyltransferase"/>
</dbReference>
<dbReference type="PROSITE" id="PS51729">
    <property type="entry name" value="GNAT_YJDJ"/>
    <property type="match status" value="1"/>
</dbReference>
<dbReference type="Gene3D" id="3.40.630.30">
    <property type="match status" value="1"/>
</dbReference>
<dbReference type="PANTHER" id="PTHR31435">
    <property type="entry name" value="PROTEIN NATD1"/>
    <property type="match status" value="1"/>
</dbReference>
<organism evidence="2 3">
    <name type="scientific">Microlunatus endophyticus</name>
    <dbReference type="NCBI Taxonomy" id="1716077"/>
    <lineage>
        <taxon>Bacteria</taxon>
        <taxon>Bacillati</taxon>
        <taxon>Actinomycetota</taxon>
        <taxon>Actinomycetes</taxon>
        <taxon>Propionibacteriales</taxon>
        <taxon>Propionibacteriaceae</taxon>
        <taxon>Microlunatus</taxon>
    </lineage>
</organism>
<dbReference type="SUPFAM" id="SSF55729">
    <property type="entry name" value="Acyl-CoA N-acyltransferases (Nat)"/>
    <property type="match status" value="1"/>
</dbReference>
<accession>A0A917W4K2</accession>
<dbReference type="AlphaFoldDB" id="A0A917W4K2"/>
<comment type="caution">
    <text evidence="2">The sequence shown here is derived from an EMBL/GenBank/DDBJ whole genome shotgun (WGS) entry which is preliminary data.</text>
</comment>
<gene>
    <name evidence="2" type="ORF">GCM10011575_26650</name>
</gene>
<dbReference type="PANTHER" id="PTHR31435:SF10">
    <property type="entry name" value="BSR4717 PROTEIN"/>
    <property type="match status" value="1"/>
</dbReference>
<dbReference type="CDD" id="cd04301">
    <property type="entry name" value="NAT_SF"/>
    <property type="match status" value="1"/>
</dbReference>
<proteinExistence type="predicted"/>
<sequence length="104" mass="11287">MSDQIIGDGEPALARDTAGRRYTATLDGVVVGLIDYDERPGTVVFLHTETDPAYQGRGLAGKLTTYALDDVRARSLSLVPVCSYTQHFLVEHSQYADLLAEPSS</sequence>
<protein>
    <recommendedName>
        <fullName evidence="1">N-acetyltransferase domain-containing protein</fullName>
    </recommendedName>
</protein>
<reference evidence="2" key="1">
    <citation type="journal article" date="2014" name="Int. J. Syst. Evol. Microbiol.">
        <title>Complete genome sequence of Corynebacterium casei LMG S-19264T (=DSM 44701T), isolated from a smear-ripened cheese.</title>
        <authorList>
            <consortium name="US DOE Joint Genome Institute (JGI-PGF)"/>
            <person name="Walter F."/>
            <person name="Albersmeier A."/>
            <person name="Kalinowski J."/>
            <person name="Ruckert C."/>
        </authorList>
    </citation>
    <scope>NUCLEOTIDE SEQUENCE</scope>
    <source>
        <strain evidence="2">CGMCC 4.7306</strain>
    </source>
</reference>
<dbReference type="EMBL" id="BMMZ01000006">
    <property type="protein sequence ID" value="GGL66809.1"/>
    <property type="molecule type" value="Genomic_DNA"/>
</dbReference>
<dbReference type="RefSeq" id="WP_188895864.1">
    <property type="nucleotide sequence ID" value="NZ_BMMZ01000006.1"/>
</dbReference>
<evidence type="ECO:0000313" key="3">
    <source>
        <dbReference type="Proteomes" id="UP000613840"/>
    </source>
</evidence>
<reference evidence="2" key="2">
    <citation type="submission" date="2020-09" db="EMBL/GenBank/DDBJ databases">
        <authorList>
            <person name="Sun Q."/>
            <person name="Zhou Y."/>
        </authorList>
    </citation>
    <scope>NUCLEOTIDE SEQUENCE</scope>
    <source>
        <strain evidence="2">CGMCC 4.7306</strain>
    </source>
</reference>
<evidence type="ECO:0000313" key="2">
    <source>
        <dbReference type="EMBL" id="GGL66809.1"/>
    </source>
</evidence>
<dbReference type="Proteomes" id="UP000613840">
    <property type="component" value="Unassembled WGS sequence"/>
</dbReference>
<dbReference type="InterPro" id="IPR045057">
    <property type="entry name" value="Gcn5-rel_NAT"/>
</dbReference>